<dbReference type="Gene3D" id="1.20.120.1240">
    <property type="entry name" value="Dynamin, middle domain"/>
    <property type="match status" value="1"/>
</dbReference>
<dbReference type="AlphaFoldDB" id="G8F6F2"/>
<dbReference type="GO" id="GO:0005886">
    <property type="term" value="C:plasma membrane"/>
    <property type="evidence" value="ECO:0007669"/>
    <property type="project" value="TreeGrafter"/>
</dbReference>
<feature type="domain" description="GED" evidence="1">
    <location>
        <begin position="22"/>
        <end position="92"/>
    </location>
</feature>
<feature type="non-terminal residue" evidence="2">
    <location>
        <position position="92"/>
    </location>
</feature>
<reference evidence="2 3" key="1">
    <citation type="journal article" date="2011" name="Nat. Biotechnol.">
        <title>Genome sequencing and comparison of two nonhuman primate animal models, the cynomolgus and Chinese rhesus macaques.</title>
        <authorList>
            <person name="Yan G."/>
            <person name="Zhang G."/>
            <person name="Fang X."/>
            <person name="Zhang Y."/>
            <person name="Li C."/>
            <person name="Ling F."/>
            <person name="Cooper D.N."/>
            <person name="Li Q."/>
            <person name="Li Y."/>
            <person name="van Gool A.J."/>
            <person name="Du H."/>
            <person name="Chen J."/>
            <person name="Chen R."/>
            <person name="Zhang P."/>
            <person name="Huang Z."/>
            <person name="Thompson J.R."/>
            <person name="Meng Y."/>
            <person name="Bai Y."/>
            <person name="Wang J."/>
            <person name="Zhuo M."/>
            <person name="Wang T."/>
            <person name="Huang Y."/>
            <person name="Wei L."/>
            <person name="Li J."/>
            <person name="Wang Z."/>
            <person name="Hu H."/>
            <person name="Yang P."/>
            <person name="Le L."/>
            <person name="Stenson P.D."/>
            <person name="Li B."/>
            <person name="Liu X."/>
            <person name="Ball E.V."/>
            <person name="An N."/>
            <person name="Huang Q."/>
            <person name="Zhang Y."/>
            <person name="Fan W."/>
            <person name="Zhang X."/>
            <person name="Li Y."/>
            <person name="Wang W."/>
            <person name="Katze M.G."/>
            <person name="Su B."/>
            <person name="Nielsen R."/>
            <person name="Yang H."/>
            <person name="Wang J."/>
            <person name="Wang X."/>
            <person name="Wang J."/>
        </authorList>
    </citation>
    <scope>NUCLEOTIDE SEQUENCE [LARGE SCALE GENOMIC DNA]</scope>
    <source>
        <strain evidence="2 3">CE-4</strain>
    </source>
</reference>
<dbReference type="Proteomes" id="UP000009130">
    <property type="component" value="Unassembled WGS sequence"/>
</dbReference>
<name>G8F6F2_MACFA</name>
<proteinExistence type="predicted"/>
<dbReference type="GO" id="GO:0005874">
    <property type="term" value="C:microtubule"/>
    <property type="evidence" value="ECO:0007669"/>
    <property type="project" value="TreeGrafter"/>
</dbReference>
<dbReference type="GO" id="GO:0016185">
    <property type="term" value="P:synaptic vesicle budding from presynaptic endocytic zone membrane"/>
    <property type="evidence" value="ECO:0007669"/>
    <property type="project" value="TreeGrafter"/>
</dbReference>
<protein>
    <recommendedName>
        <fullName evidence="1">GED domain-containing protein</fullName>
    </recommendedName>
</protein>
<dbReference type="InterPro" id="IPR020850">
    <property type="entry name" value="GED_dom"/>
</dbReference>
<sequence>SKADENGSHSFMNSMDLLEQQMETTQNLEDSYMAIVHKTMWDLMVGVMAKTIMHVMINNTKEFIFSELLSTLYSCGDQNTLMEESADQIQRR</sequence>
<evidence type="ECO:0000313" key="2">
    <source>
        <dbReference type="EMBL" id="EHH62866.1"/>
    </source>
</evidence>
<dbReference type="GO" id="GO:0008017">
    <property type="term" value="F:microtubule binding"/>
    <property type="evidence" value="ECO:0007669"/>
    <property type="project" value="TreeGrafter"/>
</dbReference>
<dbReference type="Pfam" id="PF02212">
    <property type="entry name" value="GED"/>
    <property type="match status" value="1"/>
</dbReference>
<dbReference type="PANTHER" id="PTHR11566:SF32">
    <property type="entry name" value="DYNAMIN-1"/>
    <property type="match status" value="1"/>
</dbReference>
<dbReference type="InterPro" id="IPR022812">
    <property type="entry name" value="Dynamin"/>
</dbReference>
<dbReference type="GO" id="GO:0003924">
    <property type="term" value="F:GTPase activity"/>
    <property type="evidence" value="ECO:0007669"/>
    <property type="project" value="InterPro"/>
</dbReference>
<dbReference type="GO" id="GO:0098793">
    <property type="term" value="C:presynapse"/>
    <property type="evidence" value="ECO:0007669"/>
    <property type="project" value="GOC"/>
</dbReference>
<dbReference type="GO" id="GO:0005525">
    <property type="term" value="F:GTP binding"/>
    <property type="evidence" value="ECO:0007669"/>
    <property type="project" value="InterPro"/>
</dbReference>
<feature type="non-terminal residue" evidence="2">
    <location>
        <position position="1"/>
    </location>
</feature>
<dbReference type="EMBL" id="JH338097">
    <property type="protein sequence ID" value="EHH62866.1"/>
    <property type="molecule type" value="Genomic_DNA"/>
</dbReference>
<accession>G8F6F2</accession>
<dbReference type="PANTHER" id="PTHR11566">
    <property type="entry name" value="DYNAMIN"/>
    <property type="match status" value="1"/>
</dbReference>
<dbReference type="GO" id="GO:0005737">
    <property type="term" value="C:cytoplasm"/>
    <property type="evidence" value="ECO:0007669"/>
    <property type="project" value="TreeGrafter"/>
</dbReference>
<gene>
    <name evidence="2" type="ORF">EGM_19617</name>
</gene>
<evidence type="ECO:0000313" key="3">
    <source>
        <dbReference type="Proteomes" id="UP000009130"/>
    </source>
</evidence>
<dbReference type="GO" id="GO:0031623">
    <property type="term" value="P:receptor internalization"/>
    <property type="evidence" value="ECO:0007669"/>
    <property type="project" value="TreeGrafter"/>
</dbReference>
<dbReference type="PROSITE" id="PS51388">
    <property type="entry name" value="GED"/>
    <property type="match status" value="1"/>
</dbReference>
<organism evidence="3">
    <name type="scientific">Macaca fascicularis</name>
    <name type="common">Crab-eating macaque</name>
    <name type="synonym">Cynomolgus monkey</name>
    <dbReference type="NCBI Taxonomy" id="9541"/>
    <lineage>
        <taxon>Eukaryota</taxon>
        <taxon>Metazoa</taxon>
        <taxon>Chordata</taxon>
        <taxon>Craniata</taxon>
        <taxon>Vertebrata</taxon>
        <taxon>Euteleostomi</taxon>
        <taxon>Mammalia</taxon>
        <taxon>Eutheria</taxon>
        <taxon>Euarchontoglires</taxon>
        <taxon>Primates</taxon>
        <taxon>Haplorrhini</taxon>
        <taxon>Catarrhini</taxon>
        <taxon>Cercopithecidae</taxon>
        <taxon>Cercopithecinae</taxon>
        <taxon>Macaca</taxon>
    </lineage>
</organism>
<evidence type="ECO:0000259" key="1">
    <source>
        <dbReference type="PROSITE" id="PS51388"/>
    </source>
</evidence>
<dbReference type="InterPro" id="IPR003130">
    <property type="entry name" value="GED"/>
</dbReference>